<gene>
    <name evidence="2" type="ORF">CBER1_10377</name>
</gene>
<feature type="region of interest" description="Disordered" evidence="1">
    <location>
        <begin position="69"/>
        <end position="120"/>
    </location>
</feature>
<keyword evidence="3" id="KW-1185">Reference proteome</keyword>
<comment type="caution">
    <text evidence="2">The sequence shown here is derived from an EMBL/GenBank/DDBJ whole genome shotgun (WGS) entry which is preliminary data.</text>
</comment>
<dbReference type="OrthoDB" id="3650471at2759"/>
<feature type="compositionally biased region" description="Basic residues" evidence="1">
    <location>
        <begin position="97"/>
        <end position="106"/>
    </location>
</feature>
<reference evidence="3" key="1">
    <citation type="journal article" date="2017" name="bioRxiv">
        <title>Conservation of a gene cluster reveals novel cercosporin biosynthetic mechanisms and extends production to the genus Colletotrichum.</title>
        <authorList>
            <person name="de Jonge R."/>
            <person name="Ebert M.K."/>
            <person name="Huitt-Roehl C.R."/>
            <person name="Pal P."/>
            <person name="Suttle J.C."/>
            <person name="Spanner R.E."/>
            <person name="Neubauer J.D."/>
            <person name="Jurick W.M.II."/>
            <person name="Stott K.A."/>
            <person name="Secor G.A."/>
            <person name="Thomma B.P.H.J."/>
            <person name="Van de Peer Y."/>
            <person name="Townsend C.A."/>
            <person name="Bolton M.D."/>
        </authorList>
    </citation>
    <scope>NUCLEOTIDE SEQUENCE [LARGE SCALE GENOMIC DNA]</scope>
    <source>
        <strain evidence="3">CBS538.71</strain>
    </source>
</reference>
<feature type="region of interest" description="Disordered" evidence="1">
    <location>
        <begin position="706"/>
        <end position="765"/>
    </location>
</feature>
<feature type="region of interest" description="Disordered" evidence="1">
    <location>
        <begin position="252"/>
        <end position="272"/>
    </location>
</feature>
<name>A0A2S6BYB4_9PEZI</name>
<feature type="compositionally biased region" description="Acidic residues" evidence="1">
    <location>
        <begin position="254"/>
        <end position="269"/>
    </location>
</feature>
<organism evidence="2 3">
    <name type="scientific">Cercospora berteroae</name>
    <dbReference type="NCBI Taxonomy" id="357750"/>
    <lineage>
        <taxon>Eukaryota</taxon>
        <taxon>Fungi</taxon>
        <taxon>Dikarya</taxon>
        <taxon>Ascomycota</taxon>
        <taxon>Pezizomycotina</taxon>
        <taxon>Dothideomycetes</taxon>
        <taxon>Dothideomycetidae</taxon>
        <taxon>Mycosphaerellales</taxon>
        <taxon>Mycosphaerellaceae</taxon>
        <taxon>Cercospora</taxon>
    </lineage>
</organism>
<feature type="compositionally biased region" description="Polar residues" evidence="1">
    <location>
        <begin position="741"/>
        <end position="750"/>
    </location>
</feature>
<feature type="compositionally biased region" description="Basic and acidic residues" evidence="1">
    <location>
        <begin position="706"/>
        <end position="723"/>
    </location>
</feature>
<dbReference type="EMBL" id="PNEN01001695">
    <property type="protein sequence ID" value="PPJ52456.1"/>
    <property type="molecule type" value="Genomic_DNA"/>
</dbReference>
<sequence length="1255" mass="144395">MSEDEEQEQWDPIEDELEEDREKFIDIMRRLLWLTTSEETLTALDHVPSQAASQASNDTVMERAEFQPSVTEIDRSDSVSNNPSNGASSSNKVMNRNQKKRAKKQAKAQAAPADDVPSDDSLKIEVNETAEQIRARLLSGEAYDWRGGVSKGGVMAGTMEHPVELHGKILGLPQDEVDKLIEEIGEIKQLLLCRLILGQAALLPAALRASSLQEFFLDPEVNATQLRDLCLRLEQPSLQELRDACADFARGEVDDSDDEVDEDEEDEQEACDRSIAPKPHRLFRKQRRALPDYWKANHEKQSKKRIVYDEGATRVDFGDIDDKGQFQSKKIRVKVCGKTIWNYPSERSVSRRGWLHFSIIAKGTKLGSAIQLCRNWNEFYELNILALFGYFPNAAWGEWAGDSGRSRFLLLGFIPRFTFFEAHRVTTPPGGPARGAPIVECKNMICAHIKRNDPVSRRFIQYLMLFTSELCILVRDAKTGHIILQPPKEEQWLARTYIGGRWKTTGEVNEEMLEQFSDTHAFIDFRFGFDEHYDLIIWDLEAGEHWTQLESRVHDCLIKAHRPTKALDGYYVAAPVLKTVHRDHDSMRCRDVRPGEMSIFDDMNHPETHSLDRIIEFKNGKQVGARDMTNQEIHEKYYNEIDAAEDGILFPEELQGLQITAIGDHADRINRELESQGPSLVRFVNGLDTDDDSDADPDLVERLNRPRLEAEENSSRPQLEAKVKSSHAKPSKSLALRQKNAAFNGNQIASRSGPVGKRRPKSDKEFENRLREAGERVHDWQKEEDKCPNDFAPDCECAVCAEAEGWEEYIAEAARLLEDDTEGSDWSDSDIPSPDALYEVCDADLEAVESDPRELKRLKTFVFGPYARSEDIDKQFWLFTEREKAKAFKPQIHAADIEPGAMERYAELQQFQEESRRVNAKCGYMRGKAAQTQMWLNVHQSEHRLVFRDLEATYAFVGLFFPADREKCGDAVADWRHNLVTRTKLVDDQYKATQLPYYRDWRSDELLPKDFWPPCKNNDAYIPLETASRLKKPPRDWDALTRPIIARLYKAGIISPSPISLPCGRAIAREDPRTSQQRMFIDFRKSFNFRGKAIGDRSHITDFRTVDLLGLAREHNMRNTPGKSHFALLRVYSHPMFWPVVIGFDTREYMTFEDCRGRAWSWKFYPKDAAGSQWSCQNALDSKLKRWRPQLGKNVQVRRDIVLVMGNTREELEQMMLGTVFALQTANWRNEVDFWRSFVDVDFEFLDNLDKKWLE</sequence>
<proteinExistence type="predicted"/>
<evidence type="ECO:0000313" key="2">
    <source>
        <dbReference type="EMBL" id="PPJ52456.1"/>
    </source>
</evidence>
<protein>
    <submittedName>
        <fullName evidence="2">Uncharacterized protein</fullName>
    </submittedName>
</protein>
<evidence type="ECO:0000256" key="1">
    <source>
        <dbReference type="SAM" id="MobiDB-lite"/>
    </source>
</evidence>
<evidence type="ECO:0000313" key="3">
    <source>
        <dbReference type="Proteomes" id="UP000237631"/>
    </source>
</evidence>
<dbReference type="AlphaFoldDB" id="A0A2S6BYB4"/>
<dbReference type="Proteomes" id="UP000237631">
    <property type="component" value="Unassembled WGS sequence"/>
</dbReference>
<feature type="compositionally biased region" description="Low complexity" evidence="1">
    <location>
        <begin position="78"/>
        <end position="91"/>
    </location>
</feature>
<accession>A0A2S6BYB4</accession>